<evidence type="ECO:0000259" key="1">
    <source>
        <dbReference type="Pfam" id="PF18962"/>
    </source>
</evidence>
<dbReference type="EMBL" id="MDZB01000084">
    <property type="protein sequence ID" value="OGX87480.1"/>
    <property type="molecule type" value="Genomic_DNA"/>
</dbReference>
<dbReference type="InterPro" id="IPR026444">
    <property type="entry name" value="Secre_tail"/>
</dbReference>
<reference evidence="3 4" key="1">
    <citation type="submission" date="2016-08" db="EMBL/GenBank/DDBJ databases">
        <title>Hymenobacter coccineus sp. nov., Hymenobacter lapidarius sp. nov. and Hymenobacter glacialis sp. nov., isolated from Antarctic soil.</title>
        <authorList>
            <person name="Sedlacek I."/>
            <person name="Kralova S."/>
            <person name="Kyrova K."/>
            <person name="Maslanova I."/>
            <person name="Stankova E."/>
            <person name="Vrbovska V."/>
            <person name="Nemec M."/>
            <person name="Bartak M."/>
            <person name="Svec P."/>
            <person name="Busse H.-J."/>
            <person name="Pantucek R."/>
        </authorList>
    </citation>
    <scope>NUCLEOTIDE SEQUENCE [LARGE SCALE GENOMIC DNA]</scope>
    <source>
        <strain evidence="3 4">CCM 8643</strain>
    </source>
</reference>
<dbReference type="Pfam" id="PF19408">
    <property type="entry name" value="PKD_6"/>
    <property type="match status" value="2"/>
</dbReference>
<dbReference type="RefSeq" id="WP_125921517.1">
    <property type="nucleotide sequence ID" value="NZ_MDZB01000084.1"/>
</dbReference>
<dbReference type="OrthoDB" id="881743at2"/>
<dbReference type="STRING" id="1908237.BEN47_10600"/>
<gene>
    <name evidence="3" type="ORF">BEN47_10600</name>
</gene>
<dbReference type="AlphaFoldDB" id="A0A1G1T9D1"/>
<organism evidence="3 4">
    <name type="scientific">Hymenobacter lapidarius</name>
    <dbReference type="NCBI Taxonomy" id="1908237"/>
    <lineage>
        <taxon>Bacteria</taxon>
        <taxon>Pseudomonadati</taxon>
        <taxon>Bacteroidota</taxon>
        <taxon>Cytophagia</taxon>
        <taxon>Cytophagales</taxon>
        <taxon>Hymenobacteraceae</taxon>
        <taxon>Hymenobacter</taxon>
    </lineage>
</organism>
<accession>A0A1G1T9D1</accession>
<dbReference type="Proteomes" id="UP000176294">
    <property type="component" value="Unassembled WGS sequence"/>
</dbReference>
<dbReference type="InterPro" id="IPR045829">
    <property type="entry name" value="PKD_6"/>
</dbReference>
<evidence type="ECO:0000259" key="2">
    <source>
        <dbReference type="Pfam" id="PF19408"/>
    </source>
</evidence>
<feature type="domain" description="PKD-like" evidence="2">
    <location>
        <begin position="4"/>
        <end position="75"/>
    </location>
</feature>
<evidence type="ECO:0000313" key="4">
    <source>
        <dbReference type="Proteomes" id="UP000176294"/>
    </source>
</evidence>
<keyword evidence="4" id="KW-1185">Reference proteome</keyword>
<protein>
    <submittedName>
        <fullName evidence="3">Uncharacterized protein</fullName>
    </submittedName>
</protein>
<proteinExistence type="predicted"/>
<dbReference type="Pfam" id="PF18962">
    <property type="entry name" value="Por_Secre_tail"/>
    <property type="match status" value="1"/>
</dbReference>
<name>A0A1G1T9D1_9BACT</name>
<feature type="domain" description="PKD-like" evidence="2">
    <location>
        <begin position="96"/>
        <end position="176"/>
    </location>
</feature>
<dbReference type="NCBIfam" id="TIGR04183">
    <property type="entry name" value="Por_Secre_tail"/>
    <property type="match status" value="1"/>
</dbReference>
<comment type="caution">
    <text evidence="3">The sequence shown here is derived from an EMBL/GenBank/DDBJ whole genome shotgun (WGS) entry which is preliminary data.</text>
</comment>
<feature type="domain" description="Secretion system C-terminal sorting" evidence="1">
    <location>
        <begin position="296"/>
        <end position="355"/>
    </location>
</feature>
<sequence>MVSSGPSSVYCGDRTAVTYTAQVSQTNGIARFDWTYPSGWTVQGSASGSSITLIPSGSSGGSVSVQAVYTCGGATTLAVPTSAPVNVTLRPELAPPRFTAGNYDLCLNETRRFEVAPVPGASSYEWTVSPGNLSPSGPITTTVPYLDITAPANNSQPDGEVSVVAKATNGCLPSTRATVRFQIGAGEATFSSSASYYGYVCPDGPVSFTVERSKQRGADAYVWYVNEVPDYNHGGSFQITAPSAGNSTYVRVVVTNDCSGSGVLFEFGQAVYGATEIDGMPCQNVRLGTELCTATYPNPADAALTVEQAAGATTTIYNSQGRLMYTARKGKHTATVDTHAWPAGLYYLHTQTNKSMERCRIQIEHR</sequence>
<evidence type="ECO:0000313" key="3">
    <source>
        <dbReference type="EMBL" id="OGX87480.1"/>
    </source>
</evidence>